<evidence type="ECO:0000256" key="2">
    <source>
        <dbReference type="SAM" id="Phobius"/>
    </source>
</evidence>
<feature type="region of interest" description="Disordered" evidence="1">
    <location>
        <begin position="314"/>
        <end position="409"/>
    </location>
</feature>
<comment type="caution">
    <text evidence="3">The sequence shown here is derived from an EMBL/GenBank/DDBJ whole genome shotgun (WGS) entry which is preliminary data.</text>
</comment>
<reference evidence="3 4" key="1">
    <citation type="submission" date="2017-06" db="EMBL/GenBank/DDBJ databases">
        <title>Cmopartive genomic analysis of Ambrosia Fusariam Clade fungi.</title>
        <authorList>
            <person name="Stajich J.E."/>
            <person name="Carrillo J."/>
            <person name="Kijimoto T."/>
            <person name="Eskalen A."/>
            <person name="O'Donnell K."/>
            <person name="Kasson M."/>
        </authorList>
    </citation>
    <scope>NUCLEOTIDE SEQUENCE [LARGE SCALE GENOMIC DNA]</scope>
    <source>
        <strain evidence="3 4">NRRL 20438</strain>
    </source>
</reference>
<gene>
    <name evidence="3" type="ORF">CDV31_016032</name>
</gene>
<name>A0A428SFN7_9HYPO</name>
<dbReference type="AlphaFoldDB" id="A0A428SFN7"/>
<feature type="compositionally biased region" description="Polar residues" evidence="1">
    <location>
        <begin position="498"/>
        <end position="510"/>
    </location>
</feature>
<proteinExistence type="predicted"/>
<feature type="region of interest" description="Disordered" evidence="1">
    <location>
        <begin position="488"/>
        <end position="521"/>
    </location>
</feature>
<feature type="transmembrane region" description="Helical" evidence="2">
    <location>
        <begin position="539"/>
        <end position="561"/>
    </location>
</feature>
<evidence type="ECO:0000313" key="4">
    <source>
        <dbReference type="Proteomes" id="UP000288429"/>
    </source>
</evidence>
<dbReference type="EMBL" id="NIZV01000472">
    <property type="protein sequence ID" value="RSL88585.1"/>
    <property type="molecule type" value="Genomic_DNA"/>
</dbReference>
<protein>
    <submittedName>
        <fullName evidence="3">Uncharacterized protein</fullName>
    </submittedName>
</protein>
<feature type="compositionally biased region" description="Basic and acidic residues" evidence="1">
    <location>
        <begin position="353"/>
        <end position="363"/>
    </location>
</feature>
<accession>A0A428SFN7</accession>
<feature type="region of interest" description="Disordered" evidence="1">
    <location>
        <begin position="143"/>
        <end position="182"/>
    </location>
</feature>
<keyword evidence="4" id="KW-1185">Reference proteome</keyword>
<feature type="compositionally biased region" description="Low complexity" evidence="1">
    <location>
        <begin position="385"/>
        <end position="396"/>
    </location>
</feature>
<keyword evidence="2" id="KW-0472">Membrane</keyword>
<feature type="compositionally biased region" description="Low complexity" evidence="1">
    <location>
        <begin position="364"/>
        <end position="376"/>
    </location>
</feature>
<dbReference type="Proteomes" id="UP000288429">
    <property type="component" value="Unassembled WGS sequence"/>
</dbReference>
<keyword evidence="2" id="KW-0812">Transmembrane</keyword>
<evidence type="ECO:0000256" key="1">
    <source>
        <dbReference type="SAM" id="MobiDB-lite"/>
    </source>
</evidence>
<sequence>MCLSNSASQVCGVELTVYTKREKRSPKPLIRFCDETRGIVLGHLLDLLDNAHNLEYATKTSPGAADTLIKTNSHFWPLVTACNLNFASHDASGAYKHLIFASFREMVKYVQRKAIQWGAILHTPSGWTRGRDFANLEEAAGWFRQKQDESPPPVPSTPRKPKAPRVGSSPHTPSKGLGSSGWAGEKFDLDKSMAQLNLDDRLDEKHLGDISVIPERGLPKNSGLEAEAAKASRSIEKWSAGVSEVAQPGARDEVRRRMEEIGMERSRMLEKILGLDRQERELCMLIFPVIKQLMVEICLVPKLGEQRALGDSRCQLPGSPSHRAHSRSLNDSLADRDRRAWTSDGARTPTTRQRPDCPPRSDLSRSLSTPSRPLSRPRTDRRRGLGPTPRSHTPSPERSPECSPEPPVNEPVANELAYCHGLNLPVRLAPPPCQYHDIELCLHPGWTPSPGAVVHLVQDSATSSRAEIHTPPLVRTDYEPVDLWSAQQERETDAVPSRGTSSTLPQSTLDAKSPREMSPAALSRPNSRVTAFVLQYPNLVTTAVILAAFILLAPVMLTVIFSGHCAWVRTLTTEHTTQLSLFDPLSTLHTQYENALLPLIYPFWVDDPVPPEPGSIIAALEQEFLEIEDGVTVWKGSGYTGLEVRPGDLTETGAGGLSISHRFDVCRSTLKSLQKDWRKLVKLIEALVAGNEVQALAKSSSALLDNEGVAHQEKTTLSILKFERFLSNLQRTNRDALVAIQRINSGLHTIAPHVDVILNQVRDAMRSYGHKTENKPRLWMLDTIDAIDYSTRHLVPKIDTIKQYLNTTISVMSSANTTLAERVNHYRDMYMTGGKDTQVTMWHLSDKPKWWNSFIFGQHTVKVQYGLEVRTVTELLILSDRAKDAKGFFKADRGEEWRYYNFRPLRPSRQKQTDEMK</sequence>
<evidence type="ECO:0000313" key="3">
    <source>
        <dbReference type="EMBL" id="RSL88585.1"/>
    </source>
</evidence>
<keyword evidence="2" id="KW-1133">Transmembrane helix</keyword>
<organism evidence="3 4">
    <name type="scientific">Fusarium ambrosium</name>
    <dbReference type="NCBI Taxonomy" id="131363"/>
    <lineage>
        <taxon>Eukaryota</taxon>
        <taxon>Fungi</taxon>
        <taxon>Dikarya</taxon>
        <taxon>Ascomycota</taxon>
        <taxon>Pezizomycotina</taxon>
        <taxon>Sordariomycetes</taxon>
        <taxon>Hypocreomycetidae</taxon>
        <taxon>Hypocreales</taxon>
        <taxon>Nectriaceae</taxon>
        <taxon>Fusarium</taxon>
        <taxon>Fusarium solani species complex</taxon>
    </lineage>
</organism>